<dbReference type="Gene3D" id="3.40.50.620">
    <property type="entry name" value="HUPs"/>
    <property type="match status" value="1"/>
</dbReference>
<reference evidence="4" key="1">
    <citation type="journal article" date="2019" name="Int. J. Syst. Evol. Microbiol.">
        <title>The Global Catalogue of Microorganisms (GCM) 10K type strain sequencing project: providing services to taxonomists for standard genome sequencing and annotation.</title>
        <authorList>
            <consortium name="The Broad Institute Genomics Platform"/>
            <consortium name="The Broad Institute Genome Sequencing Center for Infectious Disease"/>
            <person name="Wu L."/>
            <person name="Ma J."/>
        </authorList>
    </citation>
    <scope>NUCLEOTIDE SEQUENCE [LARGE SCALE GENOMIC DNA]</scope>
    <source>
        <strain evidence="4">CCM 8904</strain>
    </source>
</reference>
<dbReference type="Proteomes" id="UP001596289">
    <property type="component" value="Unassembled WGS sequence"/>
</dbReference>
<protein>
    <submittedName>
        <fullName evidence="3">YdcF family protein</fullName>
    </submittedName>
</protein>
<keyword evidence="1" id="KW-0732">Signal</keyword>
<comment type="caution">
    <text evidence="3">The sequence shown here is derived from an EMBL/GenBank/DDBJ whole genome shotgun (WGS) entry which is preliminary data.</text>
</comment>
<dbReference type="InterPro" id="IPR014729">
    <property type="entry name" value="Rossmann-like_a/b/a_fold"/>
</dbReference>
<sequence>MQAYKKVGLVAATVGTALLTTSLIAYPKAAQQRQQRADVIIVPGHPATRTGQETPVLKSVLDQAVKLYRRGWASYILVSGGAIHTPAVEADVMAQGLIQRGIPRAAIIRERHARHTGENFALAQPLLADLQLTRAIIVTVPWHMRKASFYARKYSIRHTISVAPAPRQVTEWQQAKYYATTYAKMLLQIPLAYEFKTKK</sequence>
<evidence type="ECO:0000313" key="3">
    <source>
        <dbReference type="EMBL" id="MFC6169909.1"/>
    </source>
</evidence>
<organism evidence="3 4">
    <name type="scientific">Loigolactobacillus jiayinensis</name>
    <dbReference type="NCBI Taxonomy" id="2486016"/>
    <lineage>
        <taxon>Bacteria</taxon>
        <taxon>Bacillati</taxon>
        <taxon>Bacillota</taxon>
        <taxon>Bacilli</taxon>
        <taxon>Lactobacillales</taxon>
        <taxon>Lactobacillaceae</taxon>
        <taxon>Loigolactobacillus</taxon>
    </lineage>
</organism>
<feature type="chain" id="PRO_5046400021" evidence="1">
    <location>
        <begin position="26"/>
        <end position="199"/>
    </location>
</feature>
<dbReference type="InterPro" id="IPR003848">
    <property type="entry name" value="DUF218"/>
</dbReference>
<gene>
    <name evidence="3" type="ORF">ACFQGP_04855</name>
</gene>
<evidence type="ECO:0000259" key="2">
    <source>
        <dbReference type="Pfam" id="PF02698"/>
    </source>
</evidence>
<evidence type="ECO:0000313" key="4">
    <source>
        <dbReference type="Proteomes" id="UP001596289"/>
    </source>
</evidence>
<proteinExistence type="predicted"/>
<accession>A0ABW1RE58</accession>
<dbReference type="PANTHER" id="PTHR30336:SF20">
    <property type="entry name" value="DUF218 DOMAIN-CONTAINING PROTEIN"/>
    <property type="match status" value="1"/>
</dbReference>
<dbReference type="RefSeq" id="WP_125551664.1">
    <property type="nucleotide sequence ID" value="NZ_JBHSSL010000027.1"/>
</dbReference>
<feature type="domain" description="DUF218" evidence="2">
    <location>
        <begin position="38"/>
        <end position="174"/>
    </location>
</feature>
<name>A0ABW1RE58_9LACO</name>
<dbReference type="CDD" id="cd06259">
    <property type="entry name" value="YdcF-like"/>
    <property type="match status" value="1"/>
</dbReference>
<dbReference type="EMBL" id="JBHSSL010000027">
    <property type="protein sequence ID" value="MFC6169909.1"/>
    <property type="molecule type" value="Genomic_DNA"/>
</dbReference>
<feature type="signal peptide" evidence="1">
    <location>
        <begin position="1"/>
        <end position="25"/>
    </location>
</feature>
<evidence type="ECO:0000256" key="1">
    <source>
        <dbReference type="SAM" id="SignalP"/>
    </source>
</evidence>
<dbReference type="PANTHER" id="PTHR30336">
    <property type="entry name" value="INNER MEMBRANE PROTEIN, PROBABLE PERMEASE"/>
    <property type="match status" value="1"/>
</dbReference>
<keyword evidence="4" id="KW-1185">Reference proteome</keyword>
<dbReference type="InterPro" id="IPR051599">
    <property type="entry name" value="Cell_Envelope_Assoc"/>
</dbReference>
<dbReference type="Pfam" id="PF02698">
    <property type="entry name" value="DUF218"/>
    <property type="match status" value="1"/>
</dbReference>